<sequence>MNTSLLIWIILFPLLGGLLNGGFYLYHIKIQKIPELLFAIIGTVFPLLAFVFTLILFLDMNEHGSVYSQHLFMWLDIDKLTIPMQLLGDNLSIFMSLFVTFVGTLIHLYAVAYMKDDEGFGKFFAYFNLFLASMLLLVLADNPIILFIGWEGVGVCSYLLISFYYKTKENVVAGNKAFLVNRVGDLGFLLGVITLFFALNETGISFSSMQENITLASQPLLILSGVLLFIGAMGKSAQIPLYTWLPDAMLGPTPISALIHAATMVTAGVYMVARFHFLYDAIPGVGLFIAYVGAFSALFAAIIATRQTDIKKILAYSTMSQLGYMFIAVGLGLYSSGLFHVFTHAFFKAMLFMGAGGLILAIHHEQDIFELGKQRKKLPIISVTFLIGVIAISGIPPFAGFFSKDAILTGAFSGGHYLIWLIGLFTAFLTAFYMFRLYFILFVAPNEQSKMETHKTPWSIGIPLFVLAIGAVFAGFINLPEVLGGNHNVDTWLAQLNSTPLDLSHAAEYVLIILSIAVAASGIYVAYKRYANYDLSKRETEEGLIYNKFYVDEVYNTIFVKSAQRLSTFFSDVVDNKIIDASLMGLSKGFVAFGRGLTFLQNANVRYYAFYMLIGMSAISYYVYMKLQGV</sequence>
<proteinExistence type="predicted"/>
<feature type="transmembrane region" description="Helical" evidence="6">
    <location>
        <begin position="257"/>
        <end position="279"/>
    </location>
</feature>
<feature type="transmembrane region" description="Helical" evidence="6">
    <location>
        <begin position="605"/>
        <end position="624"/>
    </location>
</feature>
<dbReference type="PANTHER" id="PTHR42829:SF2">
    <property type="entry name" value="NADH-UBIQUINONE OXIDOREDUCTASE CHAIN 5"/>
    <property type="match status" value="1"/>
</dbReference>
<evidence type="ECO:0000256" key="4">
    <source>
        <dbReference type="ARBA" id="ARBA00023136"/>
    </source>
</evidence>
<feature type="transmembrane region" description="Helical" evidence="6">
    <location>
        <begin position="177"/>
        <end position="199"/>
    </location>
</feature>
<dbReference type="PRINTS" id="PR01435">
    <property type="entry name" value="NPOXDRDTASE5"/>
</dbReference>
<feature type="transmembrane region" description="Helical" evidence="6">
    <location>
        <begin position="417"/>
        <end position="444"/>
    </location>
</feature>
<feature type="transmembrane region" description="Helical" evidence="6">
    <location>
        <begin position="146"/>
        <end position="165"/>
    </location>
</feature>
<gene>
    <name evidence="9" type="ORF">HELGO_WM4468</name>
</gene>
<dbReference type="GO" id="GO:0015990">
    <property type="term" value="P:electron transport coupled proton transport"/>
    <property type="evidence" value="ECO:0007669"/>
    <property type="project" value="TreeGrafter"/>
</dbReference>
<accession>A0A6S6SND6</accession>
<dbReference type="NCBIfam" id="TIGR01974">
    <property type="entry name" value="NDH_I_L"/>
    <property type="match status" value="1"/>
</dbReference>
<reference evidence="9" key="1">
    <citation type="submission" date="2020-01" db="EMBL/GenBank/DDBJ databases">
        <authorList>
            <person name="Meier V. D."/>
            <person name="Meier V D."/>
        </authorList>
    </citation>
    <scope>NUCLEOTIDE SEQUENCE</scope>
    <source>
        <strain evidence="9">HLG_WM_MAG_06</strain>
    </source>
</reference>
<dbReference type="EMBL" id="CACVAP010000053">
    <property type="protein sequence ID" value="CAA6807732.1"/>
    <property type="molecule type" value="Genomic_DNA"/>
</dbReference>
<evidence type="ECO:0000256" key="6">
    <source>
        <dbReference type="SAM" id="Phobius"/>
    </source>
</evidence>
<feature type="transmembrane region" description="Helical" evidence="6">
    <location>
        <begin position="123"/>
        <end position="140"/>
    </location>
</feature>
<evidence type="ECO:0000256" key="5">
    <source>
        <dbReference type="RuleBase" id="RU000320"/>
    </source>
</evidence>
<evidence type="ECO:0000259" key="8">
    <source>
        <dbReference type="Pfam" id="PF00662"/>
    </source>
</evidence>
<dbReference type="GO" id="GO:0016020">
    <property type="term" value="C:membrane"/>
    <property type="evidence" value="ECO:0007669"/>
    <property type="project" value="UniProtKB-SubCell"/>
</dbReference>
<dbReference type="GO" id="GO:0008137">
    <property type="term" value="F:NADH dehydrogenase (ubiquinone) activity"/>
    <property type="evidence" value="ECO:0007669"/>
    <property type="project" value="InterPro"/>
</dbReference>
<dbReference type="EC" id="1.6.5.3" evidence="9"/>
<feature type="transmembrane region" description="Helical" evidence="6">
    <location>
        <begin position="285"/>
        <end position="304"/>
    </location>
</feature>
<dbReference type="InterPro" id="IPR003945">
    <property type="entry name" value="NU5C-like"/>
</dbReference>
<keyword evidence="9" id="KW-0830">Ubiquinone</keyword>
<feature type="transmembrane region" description="Helical" evidence="6">
    <location>
        <begin position="506"/>
        <end position="527"/>
    </location>
</feature>
<dbReference type="GO" id="GO:0003954">
    <property type="term" value="F:NADH dehydrogenase activity"/>
    <property type="evidence" value="ECO:0007669"/>
    <property type="project" value="TreeGrafter"/>
</dbReference>
<dbReference type="InterPro" id="IPR018393">
    <property type="entry name" value="NADHpl_OxRdtase_5_subgr"/>
</dbReference>
<dbReference type="NCBIfam" id="NF005141">
    <property type="entry name" value="PRK06590.1"/>
    <property type="match status" value="1"/>
</dbReference>
<feature type="domain" description="NADH:quinone oxidoreductase/Mrp antiporter transmembrane" evidence="7">
    <location>
        <begin position="140"/>
        <end position="430"/>
    </location>
</feature>
<evidence type="ECO:0000313" key="9">
    <source>
        <dbReference type="EMBL" id="CAA6807732.1"/>
    </source>
</evidence>
<name>A0A6S6SND6_9BACT</name>
<feature type="transmembrane region" description="Helical" evidence="6">
    <location>
        <begin position="91"/>
        <end position="111"/>
    </location>
</feature>
<feature type="transmembrane region" description="Helical" evidence="6">
    <location>
        <begin position="219"/>
        <end position="245"/>
    </location>
</feature>
<dbReference type="Pfam" id="PF00361">
    <property type="entry name" value="Proton_antipo_M"/>
    <property type="match status" value="1"/>
</dbReference>
<comment type="subcellular location">
    <subcellularLocation>
        <location evidence="1">Endomembrane system</location>
        <topology evidence="1">Multi-pass membrane protein</topology>
    </subcellularLocation>
    <subcellularLocation>
        <location evidence="5">Membrane</location>
        <topology evidence="5">Multi-pass membrane protein</topology>
    </subcellularLocation>
</comment>
<dbReference type="AlphaFoldDB" id="A0A6S6SND6"/>
<evidence type="ECO:0000256" key="1">
    <source>
        <dbReference type="ARBA" id="ARBA00004127"/>
    </source>
</evidence>
<dbReference type="PANTHER" id="PTHR42829">
    <property type="entry name" value="NADH-UBIQUINONE OXIDOREDUCTASE CHAIN 5"/>
    <property type="match status" value="1"/>
</dbReference>
<keyword evidence="3 6" id="KW-1133">Transmembrane helix</keyword>
<feature type="domain" description="NADH-Ubiquinone oxidoreductase (complex I) chain 5 N-terminal" evidence="8">
    <location>
        <begin position="74"/>
        <end position="124"/>
    </location>
</feature>
<dbReference type="GO" id="GO:0042773">
    <property type="term" value="P:ATP synthesis coupled electron transport"/>
    <property type="evidence" value="ECO:0007669"/>
    <property type="project" value="InterPro"/>
</dbReference>
<evidence type="ECO:0000256" key="3">
    <source>
        <dbReference type="ARBA" id="ARBA00022989"/>
    </source>
</evidence>
<organism evidence="9">
    <name type="scientific">uncultured Sulfurovum sp</name>
    <dbReference type="NCBI Taxonomy" id="269237"/>
    <lineage>
        <taxon>Bacteria</taxon>
        <taxon>Pseudomonadati</taxon>
        <taxon>Campylobacterota</taxon>
        <taxon>Epsilonproteobacteria</taxon>
        <taxon>Campylobacterales</taxon>
        <taxon>Sulfurovaceae</taxon>
        <taxon>Sulfurovum</taxon>
        <taxon>environmental samples</taxon>
    </lineage>
</organism>
<dbReference type="InterPro" id="IPR001516">
    <property type="entry name" value="Proton_antipo_N"/>
</dbReference>
<feature type="transmembrane region" description="Helical" evidence="6">
    <location>
        <begin position="383"/>
        <end position="402"/>
    </location>
</feature>
<dbReference type="GO" id="GO:0012505">
    <property type="term" value="C:endomembrane system"/>
    <property type="evidence" value="ECO:0007669"/>
    <property type="project" value="UniProtKB-SubCell"/>
</dbReference>
<protein>
    <submittedName>
        <fullName evidence="9">NADH-ubiquinone oxidoreductase chain L (EC)</fullName>
        <ecNumber evidence="9">1.6.5.3</ecNumber>
    </submittedName>
</protein>
<evidence type="ECO:0000256" key="2">
    <source>
        <dbReference type="ARBA" id="ARBA00022692"/>
    </source>
</evidence>
<dbReference type="Pfam" id="PF00662">
    <property type="entry name" value="Proton_antipo_N"/>
    <property type="match status" value="1"/>
</dbReference>
<feature type="transmembrane region" description="Helical" evidence="6">
    <location>
        <begin position="456"/>
        <end position="477"/>
    </location>
</feature>
<evidence type="ECO:0000259" key="7">
    <source>
        <dbReference type="Pfam" id="PF00361"/>
    </source>
</evidence>
<feature type="transmembrane region" description="Helical" evidence="6">
    <location>
        <begin position="6"/>
        <end position="25"/>
    </location>
</feature>
<dbReference type="InterPro" id="IPR001750">
    <property type="entry name" value="ND/Mrp_TM"/>
</dbReference>
<keyword evidence="2 5" id="KW-0812">Transmembrane</keyword>
<keyword evidence="4 6" id="KW-0472">Membrane</keyword>
<dbReference type="Gene3D" id="1.20.5.2700">
    <property type="match status" value="1"/>
</dbReference>
<feature type="transmembrane region" description="Helical" evidence="6">
    <location>
        <begin position="341"/>
        <end position="362"/>
    </location>
</feature>
<feature type="transmembrane region" description="Helical" evidence="6">
    <location>
        <begin position="313"/>
        <end position="335"/>
    </location>
</feature>
<feature type="transmembrane region" description="Helical" evidence="6">
    <location>
        <begin position="37"/>
        <end position="58"/>
    </location>
</feature>
<dbReference type="PRINTS" id="PR01434">
    <property type="entry name" value="NADHDHGNASE5"/>
</dbReference>
<keyword evidence="9" id="KW-0560">Oxidoreductase</keyword>